<dbReference type="GO" id="GO:0005576">
    <property type="term" value="C:extracellular region"/>
    <property type="evidence" value="ECO:0007669"/>
    <property type="project" value="UniProtKB-SubCell"/>
</dbReference>
<keyword evidence="6" id="KW-1185">Reference proteome</keyword>
<name>A0AA41MX33_SCICA</name>
<evidence type="ECO:0000256" key="2">
    <source>
        <dbReference type="ARBA" id="ARBA00010071"/>
    </source>
</evidence>
<gene>
    <name evidence="5" type="ORF">SUZIE_152990</name>
</gene>
<evidence type="ECO:0000313" key="5">
    <source>
        <dbReference type="EMBL" id="MBZ3879447.1"/>
    </source>
</evidence>
<proteinExistence type="inferred from homology"/>
<protein>
    <submittedName>
        <fullName evidence="5">Oocyte-secreted protein 1</fullName>
    </submittedName>
</protein>
<comment type="similarity">
    <text evidence="2">Belongs to the PLAC1 family.</text>
</comment>
<evidence type="ECO:0000313" key="6">
    <source>
        <dbReference type="Proteomes" id="UP001166674"/>
    </source>
</evidence>
<dbReference type="PANTHER" id="PTHR14380:SF3">
    <property type="entry name" value="OOCYTE-SECRETED PROTEIN 1"/>
    <property type="match status" value="1"/>
</dbReference>
<keyword evidence="3" id="KW-0964">Secreted</keyword>
<comment type="subcellular location">
    <subcellularLocation>
        <location evidence="1">Secreted</location>
    </subcellularLocation>
</comment>
<comment type="caution">
    <text evidence="5">The sequence shown here is derived from an EMBL/GenBank/DDBJ whole genome shotgun (WGS) entry which is preliminary data.</text>
</comment>
<keyword evidence="4" id="KW-0732">Signal</keyword>
<dbReference type="Gene3D" id="2.60.40.3210">
    <property type="entry name" value="Zona pellucida, ZP-N domain"/>
    <property type="match status" value="1"/>
</dbReference>
<reference evidence="5" key="1">
    <citation type="submission" date="2020-03" db="EMBL/GenBank/DDBJ databases">
        <title>Studies in the Genomics of Life Span.</title>
        <authorList>
            <person name="Glass D."/>
        </authorList>
    </citation>
    <scope>NUCLEOTIDE SEQUENCE</scope>
    <source>
        <strain evidence="5">SUZIE</strain>
        <tissue evidence="5">Muscle</tissue>
    </source>
</reference>
<dbReference type="PANTHER" id="PTHR14380">
    <property type="entry name" value="PLACENTA-SPECIFIC PROTEIN 1"/>
    <property type="match status" value="1"/>
</dbReference>
<evidence type="ECO:0000256" key="4">
    <source>
        <dbReference type="ARBA" id="ARBA00022729"/>
    </source>
</evidence>
<evidence type="ECO:0000256" key="1">
    <source>
        <dbReference type="ARBA" id="ARBA00004613"/>
    </source>
</evidence>
<sequence length="94" mass="11145">AIFVRCSSSWFFARITPTVFYNVHMNHDEAFLGNNCPVTYFVPNYYYEFFYRPQACGIKVEILQEVILLKTKLKYVSRNSTVRAEIPLMCVFRK</sequence>
<feature type="non-terminal residue" evidence="5">
    <location>
        <position position="1"/>
    </location>
</feature>
<dbReference type="AlphaFoldDB" id="A0AA41MX33"/>
<dbReference type="EMBL" id="JAATJV010362570">
    <property type="protein sequence ID" value="MBZ3879447.1"/>
    <property type="molecule type" value="Genomic_DNA"/>
</dbReference>
<dbReference type="Proteomes" id="UP001166674">
    <property type="component" value="Unassembled WGS sequence"/>
</dbReference>
<dbReference type="InterPro" id="IPR033222">
    <property type="entry name" value="PLAC1_fam"/>
</dbReference>
<organism evidence="5 6">
    <name type="scientific">Sciurus carolinensis</name>
    <name type="common">Eastern gray squirrel</name>
    <dbReference type="NCBI Taxonomy" id="30640"/>
    <lineage>
        <taxon>Eukaryota</taxon>
        <taxon>Metazoa</taxon>
        <taxon>Chordata</taxon>
        <taxon>Craniata</taxon>
        <taxon>Vertebrata</taxon>
        <taxon>Euteleostomi</taxon>
        <taxon>Mammalia</taxon>
        <taxon>Eutheria</taxon>
        <taxon>Euarchontoglires</taxon>
        <taxon>Glires</taxon>
        <taxon>Rodentia</taxon>
        <taxon>Sciuromorpha</taxon>
        <taxon>Sciuridae</taxon>
        <taxon>Sciurinae</taxon>
        <taxon>Sciurini</taxon>
        <taxon>Sciurus</taxon>
    </lineage>
</organism>
<evidence type="ECO:0000256" key="3">
    <source>
        <dbReference type="ARBA" id="ARBA00022525"/>
    </source>
</evidence>
<accession>A0AA41MX33</accession>